<dbReference type="EMBL" id="JBHMEZ010000030">
    <property type="protein sequence ID" value="MFB9054709.1"/>
    <property type="molecule type" value="Genomic_DNA"/>
</dbReference>
<dbReference type="Pfam" id="PF14121">
    <property type="entry name" value="Porin_10"/>
    <property type="match status" value="1"/>
</dbReference>
<protein>
    <submittedName>
        <fullName evidence="2">Porin</fullName>
    </submittedName>
</protein>
<keyword evidence="3" id="KW-1185">Reference proteome</keyword>
<accession>A0ABV5F5R6</accession>
<feature type="signal peptide" evidence="1">
    <location>
        <begin position="1"/>
        <end position="19"/>
    </location>
</feature>
<evidence type="ECO:0000313" key="3">
    <source>
        <dbReference type="Proteomes" id="UP001589605"/>
    </source>
</evidence>
<name>A0ABV5F5R6_9FLAO</name>
<organism evidence="2 3">
    <name type="scientific">Formosa undariae</name>
    <dbReference type="NCBI Taxonomy" id="1325436"/>
    <lineage>
        <taxon>Bacteria</taxon>
        <taxon>Pseudomonadati</taxon>
        <taxon>Bacteroidota</taxon>
        <taxon>Flavobacteriia</taxon>
        <taxon>Flavobacteriales</taxon>
        <taxon>Flavobacteriaceae</taxon>
        <taxon>Formosa</taxon>
    </lineage>
</organism>
<gene>
    <name evidence="2" type="ORF">ACFFVB_16590</name>
</gene>
<evidence type="ECO:0000256" key="1">
    <source>
        <dbReference type="SAM" id="SignalP"/>
    </source>
</evidence>
<keyword evidence="1" id="KW-0732">Signal</keyword>
<comment type="caution">
    <text evidence="2">The sequence shown here is derived from an EMBL/GenBank/DDBJ whole genome shotgun (WGS) entry which is preliminary data.</text>
</comment>
<dbReference type="RefSeq" id="WP_382384346.1">
    <property type="nucleotide sequence ID" value="NZ_JBHMEZ010000030.1"/>
</dbReference>
<proteinExistence type="predicted"/>
<dbReference type="InterPro" id="IPR025631">
    <property type="entry name" value="Porin_10"/>
</dbReference>
<evidence type="ECO:0000313" key="2">
    <source>
        <dbReference type="EMBL" id="MFB9054709.1"/>
    </source>
</evidence>
<reference evidence="2 3" key="1">
    <citation type="submission" date="2024-09" db="EMBL/GenBank/DDBJ databases">
        <authorList>
            <person name="Sun Q."/>
            <person name="Mori K."/>
        </authorList>
    </citation>
    <scope>NUCLEOTIDE SEQUENCE [LARGE SCALE GENOMIC DNA]</scope>
    <source>
        <strain evidence="2 3">CECT 8286</strain>
    </source>
</reference>
<feature type="chain" id="PRO_5046358231" evidence="1">
    <location>
        <begin position="20"/>
        <end position="655"/>
    </location>
</feature>
<sequence length="655" mass="76005">MKQIILSFFLLCFTQLAFSQVENLNVGSRTERGDAATQNELSLKSIDTSNSKGSKQKVAKIEQYLIVSNLNDTTYLDTTLSIHKEYKFNDLRKDNFNLMAFSNMGQTYNTLSYDFKSQRLMPDLGARGKSFAYRTVEDIKYYHVPTPLTELFYKTGFEQGQVAQGFFTVNTSEQFNFSISYKGLRSLGQYQHILASSGNFEFTTNYKTKNERYIAKIHFLAQDISNEENGGLTTEGMGYFESGDIEFLDRGVFDVNFEDADNVLKAKRFHLDHRYYIVKPNDSLANHSLNVNHIMSFDDQSYQFNQTSASDYFGDSFKTSSLSDRASLENFYNEFQVNYSNRLLGDLQFNVSHDNYNYGYDQIVILEDQRITNRIKGNVVAVGGKYHNKFGGFDIYGDAGLNVTGDFAGNYFTGKAGYQFTDDILVSAEINHNASQPNYNFLLYQSDYLNYNWQNNFSTEKTQQLSFKIESDKLLNLTVDYSTVSDYAYFAKDDEGGVKAFQNSETITYLRVRLDKEIRFGHFALDNSIMYQNVQDDNQVMNMPEFVTRNTLYYRNEFFSKALLLETGITFNYFTDYYMNAYDPLLAEFYVQTDREYGNFPRLDFFLNAKIQQTRIYFKVEHFNAALTGYDYYSAPNYPYRDLAIRFGIVWNFFL</sequence>
<dbReference type="Proteomes" id="UP001589605">
    <property type="component" value="Unassembled WGS sequence"/>
</dbReference>